<dbReference type="RefSeq" id="WP_099799200.1">
    <property type="nucleotide sequence ID" value="NZ_CP018092.1"/>
</dbReference>
<keyword evidence="2" id="KW-0472">Membrane</keyword>
<feature type="transmembrane region" description="Helical" evidence="2">
    <location>
        <begin position="73"/>
        <end position="95"/>
    </location>
</feature>
<reference evidence="4" key="2">
    <citation type="journal article" date="2022" name="Front. Microbiol.">
        <title>Comparative Genomic Analysis Revealed Distinct Molecular Components and Organization of CO2-Concentrating Mechanism in Thermophilic Cyanobacteria.</title>
        <authorList>
            <person name="Tang J."/>
            <person name="Zhou H."/>
            <person name="Yao D."/>
            <person name="Riaz S."/>
            <person name="You D."/>
            <person name="Klepacz-Smolka A."/>
            <person name="Daroch M."/>
        </authorList>
    </citation>
    <scope>NUCLEOTIDE SEQUENCE [LARGE SCALE GENOMIC DNA]</scope>
    <source>
        <strain evidence="4">PCC 6715</strain>
    </source>
</reference>
<dbReference type="InterPro" id="IPR003425">
    <property type="entry name" value="CCB3/YggT"/>
</dbReference>
<dbReference type="OrthoDB" id="47652at2"/>
<evidence type="ECO:0000256" key="1">
    <source>
        <dbReference type="ARBA" id="ARBA00010894"/>
    </source>
</evidence>
<proteinExistence type="inferred from homology"/>
<dbReference type="Proteomes" id="UP000231057">
    <property type="component" value="Chromosome"/>
</dbReference>
<comment type="similarity">
    <text evidence="1">Belongs to the YggT family.</text>
</comment>
<protein>
    <recommendedName>
        <fullName evidence="5">YggT family protein</fullName>
    </recommendedName>
</protein>
<dbReference type="AlphaFoldDB" id="A0A2D2Q2Y5"/>
<dbReference type="PANTHER" id="PTHR33219:SF14">
    <property type="entry name" value="PROTEIN COFACTOR ASSEMBLY OF COMPLEX C SUBUNIT B CCB3, CHLOROPLASTIC-RELATED"/>
    <property type="match status" value="1"/>
</dbReference>
<dbReference type="PANTHER" id="PTHR33219">
    <property type="entry name" value="YLMG HOMOLOG PROTEIN 2, CHLOROPLASTIC"/>
    <property type="match status" value="1"/>
</dbReference>
<gene>
    <name evidence="3" type="ORF">BRW62_09035</name>
</gene>
<evidence type="ECO:0000313" key="3">
    <source>
        <dbReference type="EMBL" id="ATS18865.1"/>
    </source>
</evidence>
<reference evidence="3 4" key="1">
    <citation type="submission" date="2016-11" db="EMBL/GenBank/DDBJ databases">
        <title>Complete genome sequence of thermophilic cyanobacteria strain Synechococcus sp. PCC6715.</title>
        <authorList>
            <person name="Tang J."/>
            <person name="Daroch M."/>
            <person name="Liang Y."/>
            <person name="Jiang D."/>
            <person name="Shah M."/>
        </authorList>
    </citation>
    <scope>NUCLEOTIDE SEQUENCE [LARGE SCALE GENOMIC DNA]</scope>
    <source>
        <strain evidence="3 4">PCC 6715</strain>
    </source>
</reference>
<organism evidence="3 4">
    <name type="scientific">Parathermosynechococcus lividus PCC 6715</name>
    <dbReference type="NCBI Taxonomy" id="1917166"/>
    <lineage>
        <taxon>Bacteria</taxon>
        <taxon>Bacillati</taxon>
        <taxon>Cyanobacteriota</taxon>
        <taxon>Cyanophyceae</taxon>
        <taxon>Acaryochloridales</taxon>
        <taxon>Thermosynechococcaceae</taxon>
        <taxon>Parathermosynechococcus</taxon>
    </lineage>
</organism>
<sequence length="96" mass="10882">MTEAPVLPILLMGIANFLQIYLIILLIRVLLSWFPNVNWYNPPFSFLSQLTDPYLNIFRGLIPPIGGLDFSPIIAFFLLQFLVQLLAGFSSSATFF</sequence>
<keyword evidence="2" id="KW-0812">Transmembrane</keyword>
<feature type="transmembrane region" description="Helical" evidence="2">
    <location>
        <begin position="7"/>
        <end position="34"/>
    </location>
</feature>
<dbReference type="GO" id="GO:0016020">
    <property type="term" value="C:membrane"/>
    <property type="evidence" value="ECO:0007669"/>
    <property type="project" value="InterPro"/>
</dbReference>
<keyword evidence="4" id="KW-1185">Reference proteome</keyword>
<accession>A0A2D2Q2Y5</accession>
<evidence type="ECO:0000313" key="4">
    <source>
        <dbReference type="Proteomes" id="UP000231057"/>
    </source>
</evidence>
<dbReference type="KEGG" id="slw:BRW62_09035"/>
<evidence type="ECO:0008006" key="5">
    <source>
        <dbReference type="Google" id="ProtNLM"/>
    </source>
</evidence>
<keyword evidence="2" id="KW-1133">Transmembrane helix</keyword>
<dbReference type="Pfam" id="PF02325">
    <property type="entry name" value="CCB3_YggT"/>
    <property type="match status" value="1"/>
</dbReference>
<evidence type="ECO:0000256" key="2">
    <source>
        <dbReference type="SAM" id="Phobius"/>
    </source>
</evidence>
<dbReference type="EMBL" id="CP018092">
    <property type="protein sequence ID" value="ATS18865.1"/>
    <property type="molecule type" value="Genomic_DNA"/>
</dbReference>
<name>A0A2D2Q2Y5_PARLV</name>